<name>A0A9E2KB64_9FIRM</name>
<dbReference type="Pfam" id="PF02464">
    <property type="entry name" value="CinA"/>
    <property type="match status" value="1"/>
</dbReference>
<proteinExistence type="inferred from homology"/>
<dbReference type="Gene3D" id="3.30.70.2860">
    <property type="match status" value="1"/>
</dbReference>
<dbReference type="EMBL" id="JAHLFQ010000043">
    <property type="protein sequence ID" value="MBU3803579.1"/>
    <property type="molecule type" value="Genomic_DNA"/>
</dbReference>
<dbReference type="InterPro" id="IPR008136">
    <property type="entry name" value="CinA_C"/>
</dbReference>
<dbReference type="InterPro" id="IPR008135">
    <property type="entry name" value="Competence-induced_CinA"/>
</dbReference>
<comment type="caution">
    <text evidence="3">The sequence shown here is derived from an EMBL/GenBank/DDBJ whole genome shotgun (WGS) entry which is preliminary data.</text>
</comment>
<dbReference type="NCBIfam" id="TIGR00200">
    <property type="entry name" value="cinA_nterm"/>
    <property type="match status" value="1"/>
</dbReference>
<dbReference type="SMART" id="SM00852">
    <property type="entry name" value="MoCF_biosynth"/>
    <property type="match status" value="1"/>
</dbReference>
<gene>
    <name evidence="1" type="primary">cinA</name>
    <name evidence="3" type="ORF">H9872_02310</name>
</gene>
<dbReference type="InterPro" id="IPR036425">
    <property type="entry name" value="MoaB/Mog-like_dom_sf"/>
</dbReference>
<organism evidence="3 4">
    <name type="scientific">Candidatus Cellulosilyticum pullistercoris</name>
    <dbReference type="NCBI Taxonomy" id="2838521"/>
    <lineage>
        <taxon>Bacteria</taxon>
        <taxon>Bacillati</taxon>
        <taxon>Bacillota</taxon>
        <taxon>Clostridia</taxon>
        <taxon>Lachnospirales</taxon>
        <taxon>Cellulosilyticaceae</taxon>
        <taxon>Cellulosilyticum</taxon>
    </lineage>
</organism>
<evidence type="ECO:0000313" key="3">
    <source>
        <dbReference type="EMBL" id="MBU3803579.1"/>
    </source>
</evidence>
<dbReference type="CDD" id="cd00885">
    <property type="entry name" value="cinA"/>
    <property type="match status" value="1"/>
</dbReference>
<accession>A0A9E2KB64</accession>
<dbReference type="InterPro" id="IPR041424">
    <property type="entry name" value="CinA_KH"/>
</dbReference>
<evidence type="ECO:0000313" key="4">
    <source>
        <dbReference type="Proteomes" id="UP000824229"/>
    </source>
</evidence>
<dbReference type="InterPro" id="IPR001453">
    <property type="entry name" value="MoaB/Mog_dom"/>
</dbReference>
<dbReference type="NCBIfam" id="TIGR00199">
    <property type="entry name" value="PncC_domain"/>
    <property type="match status" value="1"/>
</dbReference>
<dbReference type="Gene3D" id="3.40.980.10">
    <property type="entry name" value="MoaB/Mog-like domain"/>
    <property type="match status" value="1"/>
</dbReference>
<dbReference type="Gene3D" id="3.90.950.20">
    <property type="entry name" value="CinA-like"/>
    <property type="match status" value="1"/>
</dbReference>
<reference evidence="3" key="2">
    <citation type="submission" date="2021-04" db="EMBL/GenBank/DDBJ databases">
        <authorList>
            <person name="Gilroy R."/>
        </authorList>
    </citation>
    <scope>NUCLEOTIDE SEQUENCE</scope>
    <source>
        <strain evidence="3">B5-657</strain>
    </source>
</reference>
<comment type="similarity">
    <text evidence="1">Belongs to the CinA family.</text>
</comment>
<dbReference type="PIRSF" id="PIRSF006728">
    <property type="entry name" value="CinA"/>
    <property type="match status" value="1"/>
</dbReference>
<dbReference type="HAMAP" id="MF_00226_B">
    <property type="entry name" value="CinA_B"/>
    <property type="match status" value="1"/>
</dbReference>
<reference evidence="3" key="1">
    <citation type="journal article" date="2021" name="PeerJ">
        <title>Extensive microbial diversity within the chicken gut microbiome revealed by metagenomics and culture.</title>
        <authorList>
            <person name="Gilroy R."/>
            <person name="Ravi A."/>
            <person name="Getino M."/>
            <person name="Pursley I."/>
            <person name="Horton D.L."/>
            <person name="Alikhan N.F."/>
            <person name="Baker D."/>
            <person name="Gharbi K."/>
            <person name="Hall N."/>
            <person name="Watson M."/>
            <person name="Adriaenssens E.M."/>
            <person name="Foster-Nyarko E."/>
            <person name="Jarju S."/>
            <person name="Secka A."/>
            <person name="Antonio M."/>
            <person name="Oren A."/>
            <person name="Chaudhuri R.R."/>
            <person name="La Ragione R."/>
            <person name="Hildebrand F."/>
            <person name="Pallen M.J."/>
        </authorList>
    </citation>
    <scope>NUCLEOTIDE SEQUENCE</scope>
    <source>
        <strain evidence="3">B5-657</strain>
    </source>
</reference>
<dbReference type="SUPFAM" id="SSF142433">
    <property type="entry name" value="CinA-like"/>
    <property type="match status" value="1"/>
</dbReference>
<dbReference type="Pfam" id="PF00994">
    <property type="entry name" value="MoCF_biosynth"/>
    <property type="match status" value="1"/>
</dbReference>
<evidence type="ECO:0000256" key="1">
    <source>
        <dbReference type="HAMAP-Rule" id="MF_00226"/>
    </source>
</evidence>
<dbReference type="AlphaFoldDB" id="A0A9E2KB64"/>
<protein>
    <recommendedName>
        <fullName evidence="1">Putative competence-damage inducible protein</fullName>
    </recommendedName>
</protein>
<dbReference type="Proteomes" id="UP000824229">
    <property type="component" value="Unassembled WGS sequence"/>
</dbReference>
<dbReference type="PANTHER" id="PTHR13939:SF0">
    <property type="entry name" value="NMN AMIDOHYDROLASE-LIKE PROTEIN YFAY"/>
    <property type="match status" value="1"/>
</dbReference>
<dbReference type="InterPro" id="IPR050101">
    <property type="entry name" value="CinA"/>
</dbReference>
<evidence type="ECO:0000259" key="2">
    <source>
        <dbReference type="SMART" id="SM00852"/>
    </source>
</evidence>
<sequence length="409" mass="45138">MKAEIIAVGNEIVYGHTVNTNASYIAQSIQELGIIPQCMVAVCDEESAIQEAVRMAMQRADVIFITGGLGPTPDDLTKEAVCHLLGEELVMLPEELEKLKTYFRRLNREMVTINEKQAAFPKKAKVLPNHCGTAPGCLFEVDGHTIILLPGPPKEMKAMFIEYVLPYLRQKVDQVFRSLDIHCFGIGESELASRIKPLLGTYEWGSVATYVGNYEVIVRIVVYGKTEDGVNQQIANIKDKIEKCLEDFVIGYNNEKLEENIVKRLIEKGYSISTVESCTGGLVAATLINCGGVSSCFNEGVVTYSNEAKMRYADVKEETLQRVGAVSEETAREMAEGIRRRAKTQIGLSTTGIAGPGGGTVEKPVGLVYIGISLPEGTEVYKLQLSGTRQEIREKTVKNILFKLYKKLK</sequence>
<dbReference type="NCBIfam" id="TIGR00177">
    <property type="entry name" value="molyb_syn"/>
    <property type="match status" value="1"/>
</dbReference>
<dbReference type="PANTHER" id="PTHR13939">
    <property type="entry name" value="NICOTINAMIDE-NUCLEOTIDE AMIDOHYDROLASE PNCC"/>
    <property type="match status" value="1"/>
</dbReference>
<dbReference type="InterPro" id="IPR036653">
    <property type="entry name" value="CinA-like_C"/>
</dbReference>
<feature type="domain" description="MoaB/Mog" evidence="2">
    <location>
        <begin position="4"/>
        <end position="170"/>
    </location>
</feature>
<dbReference type="Pfam" id="PF18146">
    <property type="entry name" value="CinA_KH"/>
    <property type="match status" value="1"/>
</dbReference>
<dbReference type="SUPFAM" id="SSF53218">
    <property type="entry name" value="Molybdenum cofactor biosynthesis proteins"/>
    <property type="match status" value="1"/>
</dbReference>
<dbReference type="NCBIfam" id="NF001813">
    <property type="entry name" value="PRK00549.1"/>
    <property type="match status" value="1"/>
</dbReference>